<dbReference type="AlphaFoldDB" id="A0A0A2M0Z3"/>
<feature type="signal peptide" evidence="5">
    <location>
        <begin position="1"/>
        <end position="22"/>
    </location>
</feature>
<proteinExistence type="inferred from homology"/>
<dbReference type="PANTHER" id="PTHR42715">
    <property type="entry name" value="BETA-GLUCOSIDASE"/>
    <property type="match status" value="1"/>
</dbReference>
<dbReference type="InterPro" id="IPR036881">
    <property type="entry name" value="Glyco_hydro_3_C_sf"/>
</dbReference>
<dbReference type="PRINTS" id="PR00133">
    <property type="entry name" value="GLHYDRLASE3"/>
</dbReference>
<dbReference type="Gene3D" id="3.40.50.1700">
    <property type="entry name" value="Glycoside hydrolase family 3 C-terminal domain"/>
    <property type="match status" value="1"/>
</dbReference>
<evidence type="ECO:0000259" key="6">
    <source>
        <dbReference type="SMART" id="SM01217"/>
    </source>
</evidence>
<feature type="domain" description="Fibronectin type III-like" evidence="6">
    <location>
        <begin position="671"/>
        <end position="742"/>
    </location>
</feature>
<dbReference type="eggNOG" id="COG1472">
    <property type="taxonomic scope" value="Bacteria"/>
</dbReference>
<dbReference type="Pfam" id="PF14310">
    <property type="entry name" value="Fn3-like"/>
    <property type="match status" value="1"/>
</dbReference>
<dbReference type="InterPro" id="IPR013783">
    <property type="entry name" value="Ig-like_fold"/>
</dbReference>
<dbReference type="FunFam" id="2.60.40.10:FF:000495">
    <property type="entry name" value="Periplasmic beta-glucosidase"/>
    <property type="match status" value="1"/>
</dbReference>
<keyword evidence="5" id="KW-0732">Signal</keyword>
<dbReference type="PROSITE" id="PS00775">
    <property type="entry name" value="GLYCOSYL_HYDROL_F3"/>
    <property type="match status" value="1"/>
</dbReference>
<dbReference type="InterPro" id="IPR026891">
    <property type="entry name" value="Fn3-like"/>
</dbReference>
<dbReference type="InterPro" id="IPR001764">
    <property type="entry name" value="Glyco_hydro_3_N"/>
</dbReference>
<reference evidence="7 8" key="1">
    <citation type="submission" date="2013-09" db="EMBL/GenBank/DDBJ databases">
        <authorList>
            <person name="Zeng Z."/>
            <person name="Chen C."/>
        </authorList>
    </citation>
    <scope>NUCLEOTIDE SEQUENCE [LARGE SCALE GENOMIC DNA]</scope>
    <source>
        <strain evidence="7 8">WB 3.3-2</strain>
    </source>
</reference>
<dbReference type="STRING" id="1121895.GCA_000378485_03180"/>
<keyword evidence="2 4" id="KW-0378">Hydrolase</keyword>
<accession>A0A0A2M0Z3</accession>
<evidence type="ECO:0000256" key="3">
    <source>
        <dbReference type="ARBA" id="ARBA00023277"/>
    </source>
</evidence>
<evidence type="ECO:0000256" key="1">
    <source>
        <dbReference type="ARBA" id="ARBA00005336"/>
    </source>
</evidence>
<feature type="chain" id="PRO_5001991513" evidence="5">
    <location>
        <begin position="23"/>
        <end position="778"/>
    </location>
</feature>
<dbReference type="Gene3D" id="2.60.40.10">
    <property type="entry name" value="Immunoglobulins"/>
    <property type="match status" value="1"/>
</dbReference>
<keyword evidence="3" id="KW-0119">Carbohydrate metabolism</keyword>
<dbReference type="Proteomes" id="UP000030152">
    <property type="component" value="Unassembled WGS sequence"/>
</dbReference>
<dbReference type="Gene3D" id="3.20.20.300">
    <property type="entry name" value="Glycoside hydrolase, family 3, N-terminal domain"/>
    <property type="match status" value="1"/>
</dbReference>
<evidence type="ECO:0000313" key="7">
    <source>
        <dbReference type="EMBL" id="KGO85944.1"/>
    </source>
</evidence>
<dbReference type="PANTHER" id="PTHR42715:SF10">
    <property type="entry name" value="BETA-GLUCOSIDASE"/>
    <property type="match status" value="1"/>
</dbReference>
<dbReference type="GO" id="GO:0005975">
    <property type="term" value="P:carbohydrate metabolic process"/>
    <property type="evidence" value="ECO:0007669"/>
    <property type="project" value="InterPro"/>
</dbReference>
<dbReference type="InterPro" id="IPR017853">
    <property type="entry name" value="GH"/>
</dbReference>
<gene>
    <name evidence="7" type="ORF">Q765_14035</name>
</gene>
<sequence length="778" mass="85202">MTNKKIKAVILLTALSCVGANAQKLPQLGKSPMQDIINAMTVEEKASMLIGSEMFGPTLEGNPRLSVPGAAGATFPIKRLGIPPTVLADGPAGLRIQPTRENDKKTYYATAFPVGTALASTWNTVLIEEVGKAIGNEVKEYGADVLLAPAINIHRNPLNGRNFEYYSEDPVISGEIAAAYINGVQSNGVGTSIKHFAANSQETNRLSINEHISERAMREIYLRAFEIVVKKSQPWTVMSSYNKINGVYTSASTDLLTTILRDEWGFKGFVMSDWFGGYESFESLGTTSSDVVKQLTAGNDLLMPGTKLQYEKIVAAIKSGALPKEIVDRNIRFILEMVVKSPAFKKYKFSNNPDLKKHAEITRQAATEGMILLKNEGSILPYTKKTSPIAVFGTTSYNFISGGTGSGDVNEAYTVSLMDGLKNAGYQIDVDLKNIYVPYVDDAARKEIARREKEGGILAFPKRMVELEFNKDLLNKAAKSNSLAIITIGRNSGENTDRKIYDDFYLAQDEVKLIHDVAKAFHKEGKKVVVILNIGGAIETNSWKDKVDGILLAWQPGQEGGNSVADVFSGSVNPSGKLTMTFPIDYNNHPSAANWLGTPVENPKDVSYEEGIYVGYRYFNTFGIKPSYEFGYGKSYTDFKFLKVSLSSKTFDKEITVNVTITNTGKVAGKEVVQLYLGAPAVKTDKPESELKGFAKTKLLQPGESQVLNVTLLPKDLSSFVEGQDAWVAEAGTYTIKIGSSSLDVRATETFELTSERIIEKVQNTFKADTDLKVLRSN</sequence>
<dbReference type="InterPro" id="IPR002772">
    <property type="entry name" value="Glyco_hydro_3_C"/>
</dbReference>
<dbReference type="RefSeq" id="WP_020214344.1">
    <property type="nucleotide sequence ID" value="NZ_JRLX01000015.1"/>
</dbReference>
<dbReference type="InterPro" id="IPR036962">
    <property type="entry name" value="Glyco_hydro_3_N_sf"/>
</dbReference>
<dbReference type="InterPro" id="IPR050288">
    <property type="entry name" value="Cellulose_deg_GH3"/>
</dbReference>
<evidence type="ECO:0000256" key="5">
    <source>
        <dbReference type="SAM" id="SignalP"/>
    </source>
</evidence>
<dbReference type="SUPFAM" id="SSF51445">
    <property type="entry name" value="(Trans)glycosidases"/>
    <property type="match status" value="1"/>
</dbReference>
<protein>
    <submittedName>
        <fullName evidence="7">Glycoside hydrolase</fullName>
    </submittedName>
</protein>
<dbReference type="Pfam" id="PF00933">
    <property type="entry name" value="Glyco_hydro_3"/>
    <property type="match status" value="1"/>
</dbReference>
<dbReference type="OrthoDB" id="9805821at2"/>
<name>A0A0A2M0Z3_9FLAO</name>
<dbReference type="EMBL" id="JRLX01000015">
    <property type="protein sequence ID" value="KGO85944.1"/>
    <property type="molecule type" value="Genomic_DNA"/>
</dbReference>
<dbReference type="GO" id="GO:0008422">
    <property type="term" value="F:beta-glucosidase activity"/>
    <property type="evidence" value="ECO:0007669"/>
    <property type="project" value="UniProtKB-ARBA"/>
</dbReference>
<dbReference type="SMART" id="SM01217">
    <property type="entry name" value="Fn3_like"/>
    <property type="match status" value="1"/>
</dbReference>
<evidence type="ECO:0000313" key="8">
    <source>
        <dbReference type="Proteomes" id="UP000030152"/>
    </source>
</evidence>
<dbReference type="Pfam" id="PF01915">
    <property type="entry name" value="Glyco_hydro_3_C"/>
    <property type="match status" value="1"/>
</dbReference>
<dbReference type="SUPFAM" id="SSF52279">
    <property type="entry name" value="Beta-D-glucan exohydrolase, C-terminal domain"/>
    <property type="match status" value="1"/>
</dbReference>
<keyword evidence="4" id="KW-0326">Glycosidase</keyword>
<evidence type="ECO:0000256" key="2">
    <source>
        <dbReference type="ARBA" id="ARBA00022801"/>
    </source>
</evidence>
<organism evidence="7 8">
    <name type="scientific">Flavobacterium rivuli WB 3.3-2 = DSM 21788</name>
    <dbReference type="NCBI Taxonomy" id="1121895"/>
    <lineage>
        <taxon>Bacteria</taxon>
        <taxon>Pseudomonadati</taxon>
        <taxon>Bacteroidota</taxon>
        <taxon>Flavobacteriia</taxon>
        <taxon>Flavobacteriales</taxon>
        <taxon>Flavobacteriaceae</taxon>
        <taxon>Flavobacterium</taxon>
    </lineage>
</organism>
<dbReference type="InterPro" id="IPR019800">
    <property type="entry name" value="Glyco_hydro_3_AS"/>
</dbReference>
<comment type="caution">
    <text evidence="7">The sequence shown here is derived from an EMBL/GenBank/DDBJ whole genome shotgun (WGS) entry which is preliminary data.</text>
</comment>
<evidence type="ECO:0000256" key="4">
    <source>
        <dbReference type="RuleBase" id="RU361161"/>
    </source>
</evidence>
<comment type="similarity">
    <text evidence="1 4">Belongs to the glycosyl hydrolase 3 family.</text>
</comment>
<keyword evidence="8" id="KW-1185">Reference proteome</keyword>